<dbReference type="RefSeq" id="WP_016420624.1">
    <property type="nucleotide sequence ID" value="NZ_CBDFAJ010000012.1"/>
</dbReference>
<evidence type="ECO:0000313" key="2">
    <source>
        <dbReference type="Proteomes" id="UP000182771"/>
    </source>
</evidence>
<sequence>MNTTTLQITFTNTDLSVFEPLFKKFKLKTKVIQEEKDETEMTKEAFFAKVDRARKGKMIHMSREEMKKLIKNN</sequence>
<proteinExistence type="predicted"/>
<gene>
    <name evidence="1" type="ORF">SAMN05444420_103270</name>
</gene>
<protein>
    <submittedName>
        <fullName evidence="1">Uncharacterized protein</fullName>
    </submittedName>
</protein>
<reference evidence="1 2" key="1">
    <citation type="submission" date="2016-10" db="EMBL/GenBank/DDBJ databases">
        <authorList>
            <person name="Varghese N."/>
            <person name="Submissions S."/>
        </authorList>
    </citation>
    <scope>NUCLEOTIDE SEQUENCE [LARGE SCALE GENOMIC DNA]</scope>
    <source>
        <strain evidence="1 2">DSM 11449</strain>
    </source>
</reference>
<dbReference type="OrthoDB" id="1150834at2"/>
<organism evidence="1 2">
    <name type="scientific">Capnocytophaga granulosa</name>
    <dbReference type="NCBI Taxonomy" id="45242"/>
    <lineage>
        <taxon>Bacteria</taxon>
        <taxon>Pseudomonadati</taxon>
        <taxon>Bacteroidota</taxon>
        <taxon>Flavobacteriia</taxon>
        <taxon>Flavobacteriales</taxon>
        <taxon>Flavobacteriaceae</taxon>
        <taxon>Capnocytophaga</taxon>
    </lineage>
</organism>
<dbReference type="Proteomes" id="UP000182771">
    <property type="component" value="Unassembled WGS sequence"/>
</dbReference>
<name>A0A1H2VRV3_9FLAO</name>
<dbReference type="EMBL" id="FNND01000003">
    <property type="protein sequence ID" value="SDW71113.1"/>
    <property type="molecule type" value="Genomic_DNA"/>
</dbReference>
<keyword evidence="2" id="KW-1185">Reference proteome</keyword>
<dbReference type="GeneID" id="85016803"/>
<accession>A0A1H2VRV3</accession>
<dbReference type="AlphaFoldDB" id="A0A1H2VRV3"/>
<comment type="caution">
    <text evidence="1">The sequence shown here is derived from an EMBL/GenBank/DDBJ whole genome shotgun (WGS) entry which is preliminary data.</text>
</comment>
<evidence type="ECO:0000313" key="1">
    <source>
        <dbReference type="EMBL" id="SDW71113.1"/>
    </source>
</evidence>